<sequence>MEEYYVAFKEKRSIHEESQFDVNSFKNAFPDIHDQNGMRDWGPFTILVDLYFLELGLEVPITLEAINLIYLVYPIQSQSIFCKKFEARMWLDLVCSRLMPSQNTTKVPIKVAILVACIMDHVHINVGGAHCQSIQTKNQAASQGIAISQPHEYVMCAGCMPFVPPIGQDYTTGIVITLATKTDKVAPAMKRSKCTTRKTPPPPSASSTTSTAQFHPAFDPAPTPPYLLKIAQRAQVHESELVKLAKAILFVIQTAIKKSHATC</sequence>
<organism evidence="2 3">
    <name type="scientific">Datura stramonium</name>
    <name type="common">Jimsonweed</name>
    <name type="synonym">Common thornapple</name>
    <dbReference type="NCBI Taxonomy" id="4076"/>
    <lineage>
        <taxon>Eukaryota</taxon>
        <taxon>Viridiplantae</taxon>
        <taxon>Streptophyta</taxon>
        <taxon>Embryophyta</taxon>
        <taxon>Tracheophyta</taxon>
        <taxon>Spermatophyta</taxon>
        <taxon>Magnoliopsida</taxon>
        <taxon>eudicotyledons</taxon>
        <taxon>Gunneridae</taxon>
        <taxon>Pentapetalae</taxon>
        <taxon>asterids</taxon>
        <taxon>lamiids</taxon>
        <taxon>Solanales</taxon>
        <taxon>Solanaceae</taxon>
        <taxon>Solanoideae</taxon>
        <taxon>Datureae</taxon>
        <taxon>Datura</taxon>
    </lineage>
</organism>
<name>A0ABS8VE14_DATST</name>
<proteinExistence type="predicted"/>
<evidence type="ECO:0000313" key="2">
    <source>
        <dbReference type="EMBL" id="MCD9645461.1"/>
    </source>
</evidence>
<accession>A0ABS8VE14</accession>
<keyword evidence="3" id="KW-1185">Reference proteome</keyword>
<feature type="region of interest" description="Disordered" evidence="1">
    <location>
        <begin position="189"/>
        <end position="215"/>
    </location>
</feature>
<protein>
    <submittedName>
        <fullName evidence="2">Uncharacterized protein</fullName>
    </submittedName>
</protein>
<evidence type="ECO:0000313" key="3">
    <source>
        <dbReference type="Proteomes" id="UP000823775"/>
    </source>
</evidence>
<comment type="caution">
    <text evidence="2">The sequence shown here is derived from an EMBL/GenBank/DDBJ whole genome shotgun (WGS) entry which is preliminary data.</text>
</comment>
<dbReference type="Proteomes" id="UP000823775">
    <property type="component" value="Unassembled WGS sequence"/>
</dbReference>
<evidence type="ECO:0000256" key="1">
    <source>
        <dbReference type="SAM" id="MobiDB-lite"/>
    </source>
</evidence>
<reference evidence="2 3" key="1">
    <citation type="journal article" date="2021" name="BMC Genomics">
        <title>Datura genome reveals duplications of psychoactive alkaloid biosynthetic genes and high mutation rate following tissue culture.</title>
        <authorList>
            <person name="Rajewski A."/>
            <person name="Carter-House D."/>
            <person name="Stajich J."/>
            <person name="Litt A."/>
        </authorList>
    </citation>
    <scope>NUCLEOTIDE SEQUENCE [LARGE SCALE GENOMIC DNA]</scope>
    <source>
        <strain evidence="2">AR-01</strain>
    </source>
</reference>
<dbReference type="EMBL" id="JACEIK010004442">
    <property type="protein sequence ID" value="MCD9645461.1"/>
    <property type="molecule type" value="Genomic_DNA"/>
</dbReference>
<gene>
    <name evidence="2" type="ORF">HAX54_034411</name>
</gene>